<dbReference type="SUPFAM" id="SSF55869">
    <property type="entry name" value="DNA topoisomerase I domain"/>
    <property type="match status" value="1"/>
</dbReference>
<sequence length="359" mass="40502">MPARLRRSHPDRPGLTRRRRGRGWQYLDTDGAVITDPEIRRRIDDLVIPPAWKQVWISPFPNGHIQAIGTDAAGRRQYLYHPEWALRRHQRKFERVLQFGAALPPGRRQVSEHLALPGMGQERAMATAFRLLDRGHFRIGGEVYTETNGSYGLSTLLRSHVRRERGVLIFDYIAKSGMHRVEKIEDPELLDSIETMRRRRGGDDRLLAYRVGRDWRHLGSTDINLYLKEVLRGDISAKDFRTWHGTVLAAVALAQLSAAHPASKRWSATARKRAVSQAVKAVASRLGNTPAVCRGSYIDPRVVEAFESERTINTAVERAARDLAGVLPDPVDDESAEQVLSLIAATPTVERAVLKLLRS</sequence>
<dbReference type="AlphaFoldDB" id="A0A939C3C8"/>
<dbReference type="PRINTS" id="PR00416">
    <property type="entry name" value="EUTPISMRASEI"/>
</dbReference>
<dbReference type="Gene3D" id="1.10.132.120">
    <property type="match status" value="1"/>
</dbReference>
<organism evidence="9 10">
    <name type="scientific">Nakamurella leprariae</name>
    <dbReference type="NCBI Taxonomy" id="2803911"/>
    <lineage>
        <taxon>Bacteria</taxon>
        <taxon>Bacillati</taxon>
        <taxon>Actinomycetota</taxon>
        <taxon>Actinomycetes</taxon>
        <taxon>Nakamurellales</taxon>
        <taxon>Nakamurellaceae</taxon>
        <taxon>Nakamurella</taxon>
    </lineage>
</organism>
<evidence type="ECO:0000259" key="7">
    <source>
        <dbReference type="Pfam" id="PF01028"/>
    </source>
</evidence>
<evidence type="ECO:0000256" key="2">
    <source>
        <dbReference type="ARBA" id="ARBA00006645"/>
    </source>
</evidence>
<dbReference type="EC" id="5.6.2.1" evidence="3"/>
<dbReference type="InterPro" id="IPR014711">
    <property type="entry name" value="TopoI_cat_a-hlx-sub_euk"/>
</dbReference>
<dbReference type="PROSITE" id="PS52038">
    <property type="entry name" value="TOPO_IB_2"/>
    <property type="match status" value="1"/>
</dbReference>
<evidence type="ECO:0000313" key="10">
    <source>
        <dbReference type="Proteomes" id="UP000663792"/>
    </source>
</evidence>
<dbReference type="Gene3D" id="3.90.15.10">
    <property type="entry name" value="Topoisomerase I, Chain A, domain 3"/>
    <property type="match status" value="1"/>
</dbReference>
<dbReference type="InterPro" id="IPR011010">
    <property type="entry name" value="DNA_brk_join_enz"/>
</dbReference>
<evidence type="ECO:0000256" key="4">
    <source>
        <dbReference type="ARBA" id="ARBA00023029"/>
    </source>
</evidence>
<dbReference type="Gene3D" id="3.30.66.10">
    <property type="entry name" value="DNA topoisomerase I domain"/>
    <property type="match status" value="1"/>
</dbReference>
<dbReference type="Pfam" id="PF01028">
    <property type="entry name" value="Topoisom_I"/>
    <property type="match status" value="1"/>
</dbReference>
<dbReference type="GO" id="GO:0003677">
    <property type="term" value="F:DNA binding"/>
    <property type="evidence" value="ECO:0007669"/>
    <property type="project" value="UniProtKB-KW"/>
</dbReference>
<dbReference type="InterPro" id="IPR035447">
    <property type="entry name" value="DNA_topo_I_N_sf"/>
</dbReference>
<comment type="similarity">
    <text evidence="2">Belongs to the type IB topoisomerase family.</text>
</comment>
<evidence type="ECO:0000259" key="8">
    <source>
        <dbReference type="Pfam" id="PF21338"/>
    </source>
</evidence>
<keyword evidence="5" id="KW-0238">DNA-binding</keyword>
<dbReference type="Pfam" id="PF21338">
    <property type="entry name" value="Top1B_N_bact"/>
    <property type="match status" value="1"/>
</dbReference>
<comment type="caution">
    <text evidence="9">The sequence shown here is derived from an EMBL/GenBank/DDBJ whole genome shotgun (WGS) entry which is preliminary data.</text>
</comment>
<dbReference type="InterPro" id="IPR001631">
    <property type="entry name" value="TopoI"/>
</dbReference>
<dbReference type="Proteomes" id="UP000663792">
    <property type="component" value="Unassembled WGS sequence"/>
</dbReference>
<feature type="domain" description="DNA topoisomerase IB N-terminal" evidence="8">
    <location>
        <begin position="23"/>
        <end position="71"/>
    </location>
</feature>
<comment type="catalytic activity">
    <reaction evidence="1">
        <text>ATP-independent breakage of single-stranded DNA, followed by passage and rejoining.</text>
        <dbReference type="EC" id="5.6.2.1"/>
    </reaction>
</comment>
<dbReference type="InterPro" id="IPR049331">
    <property type="entry name" value="Top1B_N_bact"/>
</dbReference>
<proteinExistence type="inferred from homology"/>
<evidence type="ECO:0000256" key="1">
    <source>
        <dbReference type="ARBA" id="ARBA00000213"/>
    </source>
</evidence>
<dbReference type="SUPFAM" id="SSF56349">
    <property type="entry name" value="DNA breaking-rejoining enzymes"/>
    <property type="match status" value="1"/>
</dbReference>
<dbReference type="RefSeq" id="WP_205262230.1">
    <property type="nucleotide sequence ID" value="NZ_JAERWK010000025.1"/>
</dbReference>
<name>A0A939C3C8_9ACTN</name>
<evidence type="ECO:0000313" key="9">
    <source>
        <dbReference type="EMBL" id="MBM9469284.1"/>
    </source>
</evidence>
<keyword evidence="6" id="KW-0413">Isomerase</keyword>
<protein>
    <recommendedName>
        <fullName evidence="3">DNA topoisomerase</fullName>
        <ecNumber evidence="3">5.6.2.1</ecNumber>
    </recommendedName>
</protein>
<evidence type="ECO:0000256" key="5">
    <source>
        <dbReference type="ARBA" id="ARBA00023125"/>
    </source>
</evidence>
<reference evidence="9" key="1">
    <citation type="submission" date="2021-01" db="EMBL/GenBank/DDBJ databases">
        <title>YIM 132084 draft genome.</title>
        <authorList>
            <person name="An D."/>
        </authorList>
    </citation>
    <scope>NUCLEOTIDE SEQUENCE</scope>
    <source>
        <strain evidence="9">YIM 132084</strain>
    </source>
</reference>
<dbReference type="EMBL" id="JAERWK010000025">
    <property type="protein sequence ID" value="MBM9469284.1"/>
    <property type="molecule type" value="Genomic_DNA"/>
</dbReference>
<keyword evidence="10" id="KW-1185">Reference proteome</keyword>
<dbReference type="GO" id="GO:0006265">
    <property type="term" value="P:DNA topological change"/>
    <property type="evidence" value="ECO:0007669"/>
    <property type="project" value="InterPro"/>
</dbReference>
<feature type="domain" description="DNA topoisomerase I catalytic core eukaryotic-type" evidence="7">
    <location>
        <begin position="88"/>
        <end position="294"/>
    </location>
</feature>
<dbReference type="GO" id="GO:0003917">
    <property type="term" value="F:DNA topoisomerase type I (single strand cut, ATP-independent) activity"/>
    <property type="evidence" value="ECO:0007669"/>
    <property type="project" value="UniProtKB-EC"/>
</dbReference>
<accession>A0A939C3C8</accession>
<dbReference type="InterPro" id="IPR013500">
    <property type="entry name" value="TopoI_cat_euk"/>
</dbReference>
<evidence type="ECO:0000256" key="3">
    <source>
        <dbReference type="ARBA" id="ARBA00012891"/>
    </source>
</evidence>
<gene>
    <name evidence="9" type="ORF">JL106_18510</name>
</gene>
<evidence type="ECO:0000256" key="6">
    <source>
        <dbReference type="ARBA" id="ARBA00023235"/>
    </source>
</evidence>
<keyword evidence="4" id="KW-0799">Topoisomerase</keyword>